<dbReference type="AlphaFoldDB" id="H8Z567"/>
<dbReference type="HOGENOM" id="CLU_1634630_0_0_6"/>
<keyword evidence="2" id="KW-1185">Reference proteome</keyword>
<evidence type="ECO:0000313" key="2">
    <source>
        <dbReference type="Proteomes" id="UP000002964"/>
    </source>
</evidence>
<evidence type="ECO:0000313" key="1">
    <source>
        <dbReference type="EMBL" id="EIC20474.1"/>
    </source>
</evidence>
<dbReference type="EMBL" id="JH603170">
    <property type="protein sequence ID" value="EIC20474.1"/>
    <property type="molecule type" value="Genomic_DNA"/>
</dbReference>
<organism evidence="1 2">
    <name type="scientific">Thiorhodovibrio frisius</name>
    <dbReference type="NCBI Taxonomy" id="631362"/>
    <lineage>
        <taxon>Bacteria</taxon>
        <taxon>Pseudomonadati</taxon>
        <taxon>Pseudomonadota</taxon>
        <taxon>Gammaproteobacteria</taxon>
        <taxon>Chromatiales</taxon>
        <taxon>Chromatiaceae</taxon>
        <taxon>Thiorhodovibrio</taxon>
    </lineage>
</organism>
<reference evidence="1 2" key="2">
    <citation type="submission" date="2011-11" db="EMBL/GenBank/DDBJ databases">
        <authorList>
            <consortium name="US DOE Joint Genome Institute"/>
            <person name="Lucas S."/>
            <person name="Han J."/>
            <person name="Lapidus A."/>
            <person name="Cheng J.-F."/>
            <person name="Goodwin L."/>
            <person name="Pitluck S."/>
            <person name="Peters L."/>
            <person name="Ovchinnikova G."/>
            <person name="Zhang X."/>
            <person name="Detter J.C."/>
            <person name="Han C."/>
            <person name="Tapia R."/>
            <person name="Land M."/>
            <person name="Hauser L."/>
            <person name="Kyrpides N."/>
            <person name="Ivanova N."/>
            <person name="Pagani I."/>
            <person name="Vogl K."/>
            <person name="Liu Z."/>
            <person name="Overmann J."/>
            <person name="Frigaard N.-U."/>
            <person name="Bryant D."/>
            <person name="Woyke T."/>
        </authorList>
    </citation>
    <scope>NUCLEOTIDE SEQUENCE [LARGE SCALE GENOMIC DNA]</scope>
    <source>
        <strain evidence="1 2">970</strain>
    </source>
</reference>
<protein>
    <submittedName>
        <fullName evidence="1">Uncharacterized protein</fullName>
    </submittedName>
</protein>
<dbReference type="Proteomes" id="UP000002964">
    <property type="component" value="Unassembled WGS sequence"/>
</dbReference>
<name>H8Z567_9GAMM</name>
<dbReference type="RefSeq" id="WP_009150877.1">
    <property type="nucleotide sequence ID" value="NZ_CP121471.1"/>
</dbReference>
<proteinExistence type="predicted"/>
<accession>H8Z567</accession>
<dbReference type="STRING" id="631362.Thi970DRAFT_04111"/>
<gene>
    <name evidence="1" type="ORF">Thi970DRAFT_04111</name>
</gene>
<sequence>MKIDKRLYLAIIVLQFAACGVNKAPTCSDSDVQELVLNISNEETLNQVFVSQLMSKNGYIFATAISRFSIDQWKNDPPQNYEVASNFTFERDYVLSIIAESENLVEEAGLKLDEIRTNDKNVELKKASCSASLRFNNGNKLPITYLAQETDQGQLYVEVTGL</sequence>
<reference evidence="2" key="1">
    <citation type="submission" date="2011-06" db="EMBL/GenBank/DDBJ databases">
        <authorList>
            <consortium name="US DOE Joint Genome Institute (JGI-PGF)"/>
            <person name="Lucas S."/>
            <person name="Han J."/>
            <person name="Lapidus A."/>
            <person name="Cheng J.-F."/>
            <person name="Goodwin L."/>
            <person name="Pitluck S."/>
            <person name="Peters L."/>
            <person name="Land M.L."/>
            <person name="Hauser L."/>
            <person name="Vogl K."/>
            <person name="Liu Z."/>
            <person name="Overmann J."/>
            <person name="Frigaard N.-U."/>
            <person name="Bryant D.A."/>
            <person name="Woyke T.J."/>
        </authorList>
    </citation>
    <scope>NUCLEOTIDE SEQUENCE [LARGE SCALE GENOMIC DNA]</scope>
    <source>
        <strain evidence="2">970</strain>
    </source>
</reference>
<dbReference type="OrthoDB" id="9955062at2"/>